<dbReference type="HOGENOM" id="CLU_666690_0_0_2"/>
<dbReference type="Proteomes" id="UP000001879">
    <property type="component" value="Chromosome"/>
</dbReference>
<dbReference type="eggNOG" id="arCOG12931">
    <property type="taxonomic scope" value="Archaea"/>
</dbReference>
<dbReference type="GeneID" id="8822955"/>
<dbReference type="OrthoDB" id="359442at2157"/>
<proteinExistence type="predicted"/>
<sequence length="358" mass="40726">MHAEFSSLKGLLSHCDKLIATRDIDFIASGRMPLNALSIDAELSSRREYNNGIIVLRDKGGEFLIGEDDFQATKDCNVEMVKYTQNGGGNKDQSKFGFKWPSITQIAKPIAAAGCALRRDQDRYPIDIISTGDWYKAFMPLFFISKNKKYSPQFISLNTILKYDDRSRTSKTKVEHYLSPSLRITKKDLYKWESGNILIDEDVAKTHQEYLSTDISYDPDTIVMLTQPFSETGQITQEEEYRIVSDLISELGDLGYQILLKPHPREHANKYKNLIGRNDVEILGNEKGEPIERQIAKYDAHAVIGYNSTALLTISAFYDLDVYTAEPFLRNKTTYESDIRFSEVTEGLLIEYTSGKSI</sequence>
<dbReference type="EMBL" id="CP001932">
    <property type="protein sequence ID" value="ADD03733.1"/>
    <property type="molecule type" value="Genomic_DNA"/>
</dbReference>
<evidence type="ECO:0000313" key="4">
    <source>
        <dbReference type="Proteomes" id="UP000011543"/>
    </source>
</evidence>
<reference evidence="1" key="4">
    <citation type="submission" date="2016-09" db="EMBL/GenBank/DDBJ databases">
        <authorList>
            <person name="Pfeiffer F."/>
        </authorList>
    </citation>
    <scope>NUCLEOTIDE SEQUENCE</scope>
    <source>
        <strain evidence="1">ATCC 43099</strain>
    </source>
</reference>
<evidence type="ECO:0000313" key="3">
    <source>
        <dbReference type="Proteomes" id="UP000001879"/>
    </source>
</evidence>
<reference evidence="2 4" key="3">
    <citation type="journal article" date="2014" name="PLoS Genet.">
        <title>Phylogenetically driven sequencing of extremely halophilic archaea reveals strategies for static and dynamic osmo-response.</title>
        <authorList>
            <person name="Becker E.A."/>
            <person name="Seitzer P.M."/>
            <person name="Tritt A."/>
            <person name="Larsen D."/>
            <person name="Krusor M."/>
            <person name="Yao A.I."/>
            <person name="Wu D."/>
            <person name="Madern D."/>
            <person name="Eisen J.A."/>
            <person name="Darling A.E."/>
            <person name="Facciotti M.T."/>
        </authorList>
    </citation>
    <scope>NUCLEOTIDE SEQUENCE [LARGE SCALE GENOMIC DNA]</scope>
    <source>
        <strain evidence="4">ATCC 43099 / DSM 3394 / CCM 3739 / CIP 104546 / IAM 13178 / JCM 8861 / NBRC 102185 / NCIMB 2190 / MS3</strain>
        <strain evidence="2">MS-3</strain>
    </source>
</reference>
<name>D3SWE1_NATMM</name>
<dbReference type="RefSeq" id="WP_004213523.1">
    <property type="nucleotide sequence ID" value="NC_013922.1"/>
</dbReference>
<dbReference type="PaxDb" id="547559-Nmag_0136"/>
<protein>
    <submittedName>
        <fullName evidence="1">Uncharacterized protein</fullName>
    </submittedName>
</protein>
<reference evidence="1 3" key="2">
    <citation type="journal article" date="2012" name="BMC Genomics">
        <title>A comparative genomics perspective on the genetic content of the alkaliphilic haloarchaeon Natrialba magadii ATCC 43099T.</title>
        <authorList>
            <person name="Siddaramappa S."/>
            <person name="Challacombe J.F."/>
            <person name="Decastro R.E."/>
            <person name="Pfeiffer F."/>
            <person name="Sastre D.E."/>
            <person name="Gimenez M.I."/>
            <person name="Paggi R.A."/>
            <person name="Detter J.C."/>
            <person name="Davenport K.W."/>
            <person name="Goodwin L.A."/>
            <person name="Kyrpides N."/>
            <person name="Tapia R."/>
            <person name="Pitluck S."/>
            <person name="Lucas S."/>
            <person name="Woyke T."/>
            <person name="Maupin-Furlow J.A."/>
        </authorList>
    </citation>
    <scope>NUCLEOTIDE SEQUENCE [LARGE SCALE GENOMIC DNA]</scope>
    <source>
        <strain evidence="1">ATCC 43099</strain>
        <strain evidence="3">ATCC 43099 / DSM 3394 / CCM 3739 / CIP 104546 / IAM 13178 / JCM 8861 / NBRC 102185 / NCIMB 2190 / MS3</strain>
    </source>
</reference>
<organism evidence="1 3">
    <name type="scientific">Natrialba magadii (strain ATCC 43099 / DSM 3394 / CCM 3739 / CIP 104546 / IAM 13178 / JCM 8861 / NBRC 102185 / NCIMB 2190 / MS3)</name>
    <name type="common">Natronobacterium magadii</name>
    <dbReference type="NCBI Taxonomy" id="547559"/>
    <lineage>
        <taxon>Archaea</taxon>
        <taxon>Methanobacteriati</taxon>
        <taxon>Methanobacteriota</taxon>
        <taxon>Stenosarchaea group</taxon>
        <taxon>Halobacteria</taxon>
        <taxon>Halobacteriales</taxon>
        <taxon>Natrialbaceae</taxon>
        <taxon>Natrialba</taxon>
    </lineage>
</organism>
<dbReference type="KEGG" id="nmg:Nmag_0136"/>
<gene>
    <name evidence="1" type="ordered locus">Nmag_0136</name>
    <name evidence="2" type="ORF">C500_01143</name>
</gene>
<keyword evidence="3" id="KW-1185">Reference proteome</keyword>
<dbReference type="EMBL" id="AOHS01000008">
    <property type="protein sequence ID" value="ELY33788.1"/>
    <property type="molecule type" value="Genomic_DNA"/>
</dbReference>
<evidence type="ECO:0000313" key="1">
    <source>
        <dbReference type="EMBL" id="ADD03733.1"/>
    </source>
</evidence>
<reference evidence="3" key="1">
    <citation type="submission" date="2010-02" db="EMBL/GenBank/DDBJ databases">
        <title>Complete sequence of chromosome of Natrialba magadii ATCC 43099.</title>
        <authorList>
            <consortium name="US DOE Joint Genome Institute"/>
            <person name="Lucas S."/>
            <person name="Copeland A."/>
            <person name="Lapidus A."/>
            <person name="Cheng J.-F."/>
            <person name="Bruce D."/>
            <person name="Goodwin L."/>
            <person name="Pitluck S."/>
            <person name="Davenport K."/>
            <person name="Saunders E."/>
            <person name="Detter J.C."/>
            <person name="Han C."/>
            <person name="Tapia R."/>
            <person name="Land M."/>
            <person name="Hauser L."/>
            <person name="Kyrpides N."/>
            <person name="Mikhailova N."/>
            <person name="De Castro R.E."/>
            <person name="Maupin-Furlow J.A."/>
            <person name="Woyke T."/>
        </authorList>
    </citation>
    <scope>NUCLEOTIDE SEQUENCE [LARGE SCALE GENOMIC DNA]</scope>
    <source>
        <strain evidence="3">ATCC 43099 / DSM 3394 / CCM 3739 / CIP 104546 / IAM 13178 / JCM 8861 / NBRC 102185 / NCIMB 2190 / MS3</strain>
    </source>
</reference>
<dbReference type="InterPro" id="IPR010866">
    <property type="entry name" value="A-2_8-polyST"/>
</dbReference>
<dbReference type="AlphaFoldDB" id="D3SWE1"/>
<evidence type="ECO:0000313" key="2">
    <source>
        <dbReference type="EMBL" id="ELY33788.1"/>
    </source>
</evidence>
<accession>D3SWE1</accession>
<dbReference type="Proteomes" id="UP000011543">
    <property type="component" value="Unassembled WGS sequence"/>
</dbReference>
<dbReference type="Pfam" id="PF07388">
    <property type="entry name" value="A-2_8-polyST"/>
    <property type="match status" value="1"/>
</dbReference>